<keyword evidence="4 17" id="KW-0808">Transferase</keyword>
<protein>
    <recommendedName>
        <fullName evidence="15">Ribose-phosphate pyrophosphokinase</fullName>
        <ecNumber evidence="3">2.7.6.1</ecNumber>
    </recommendedName>
    <alternativeName>
        <fullName evidence="11">Phosphoribosyl pyrophosphate synthase</fullName>
    </alternativeName>
</protein>
<keyword evidence="8 17" id="KW-0418">Kinase</keyword>
<evidence type="ECO:0000256" key="10">
    <source>
        <dbReference type="ARBA" id="ARBA00022842"/>
    </source>
</evidence>
<evidence type="ECO:0000256" key="12">
    <source>
        <dbReference type="ARBA" id="ARBA00049535"/>
    </source>
</evidence>
<dbReference type="CDD" id="cd06223">
    <property type="entry name" value="PRTases_typeI"/>
    <property type="match status" value="1"/>
</dbReference>
<dbReference type="Pfam" id="PF14572">
    <property type="entry name" value="Pribosyl_synth"/>
    <property type="match status" value="1"/>
</dbReference>
<dbReference type="GO" id="GO:0005737">
    <property type="term" value="C:cytoplasm"/>
    <property type="evidence" value="ECO:0007669"/>
    <property type="project" value="TreeGrafter"/>
</dbReference>
<evidence type="ECO:0000256" key="1">
    <source>
        <dbReference type="ARBA" id="ARBA00001946"/>
    </source>
</evidence>
<evidence type="ECO:0000256" key="14">
    <source>
        <dbReference type="ARBA" id="ARBA00061444"/>
    </source>
</evidence>
<sequence length="313" mass="34259">MSKPDYMLFSGTSHLKLSEDIAQSLGIELSQRSIERFPDGEIGVQILENVRGRDVFVIQTIAKEPNLYLMELLILIDALKRASAHRIVAVIPYYGYSRQDRKDKGRVPITAKLVANLLVTAGVSRVVTMDLHAEQVQGFFDIPVDNLYARPVLAEGIQRLGAEKPVVVTPDIGSIKLARLLANEIHADFAIVDKRRMNATDIKTNAIIGDVQGRDVILVDDICSTGGTLKNAALACKEAGAQRIFAAVTHLLLTKDPMKSFGIEKLLVTDTVPLSKEIDHSHIEVLSVAGLFGKVIDSIANNQSVSALFRPRT</sequence>
<dbReference type="eggNOG" id="COG0462">
    <property type="taxonomic scope" value="Bacteria"/>
</dbReference>
<reference key="1">
    <citation type="journal article" date="2011" name="Mol. Biol. Evol.">
        <title>Unity in variety -- the pan-genome of the Chlamydiae.</title>
        <authorList>
            <person name="Collingro A."/>
            <person name="Tischler P."/>
            <person name="Weinmaier T."/>
            <person name="Penz T."/>
            <person name="Heinz E."/>
            <person name="Brunham R.C."/>
            <person name="Read T.D."/>
            <person name="Bavoil P.M."/>
            <person name="Sachse K."/>
            <person name="Kahane S."/>
            <person name="Friedman M.G."/>
            <person name="Rattei T."/>
            <person name="Myers G.S.A."/>
            <person name="Horn M."/>
        </authorList>
    </citation>
    <scope>NUCLEOTIDE SEQUENCE</scope>
    <source>
        <strain>Z</strain>
    </source>
</reference>
<dbReference type="EMBL" id="FR872582">
    <property type="protein sequence ID" value="CCB89688.1"/>
    <property type="molecule type" value="Genomic_DNA"/>
</dbReference>
<feature type="domain" description="Ribose-phosphate pyrophosphokinase N-terminal" evidence="16">
    <location>
        <begin position="7"/>
        <end position="122"/>
    </location>
</feature>
<dbReference type="GO" id="GO:0009156">
    <property type="term" value="P:ribonucleoside monophosphate biosynthetic process"/>
    <property type="evidence" value="ECO:0007669"/>
    <property type="project" value="InterPro"/>
</dbReference>
<dbReference type="EC" id="2.7.6.1" evidence="3"/>
<dbReference type="KEGG" id="sng:SNE_A18110"/>
<evidence type="ECO:0000256" key="9">
    <source>
        <dbReference type="ARBA" id="ARBA00022840"/>
    </source>
</evidence>
<dbReference type="Pfam" id="PF13793">
    <property type="entry name" value="Pribosyltran_N"/>
    <property type="match status" value="1"/>
</dbReference>
<keyword evidence="5" id="KW-0479">Metal-binding</keyword>
<comment type="catalytic activity">
    <reaction evidence="12">
        <text>D-ribose 5-phosphate + ATP = 5-phospho-alpha-D-ribose 1-diphosphate + AMP + H(+)</text>
        <dbReference type="Rhea" id="RHEA:15609"/>
        <dbReference type="ChEBI" id="CHEBI:15378"/>
        <dbReference type="ChEBI" id="CHEBI:30616"/>
        <dbReference type="ChEBI" id="CHEBI:58017"/>
        <dbReference type="ChEBI" id="CHEBI:78346"/>
        <dbReference type="ChEBI" id="CHEBI:456215"/>
        <dbReference type="EC" id="2.7.6.1"/>
    </reaction>
</comment>
<dbReference type="PANTHER" id="PTHR10210:SF41">
    <property type="entry name" value="RIBOSE-PHOSPHATE PYROPHOSPHOKINASE 1, CHLOROPLASTIC"/>
    <property type="match status" value="1"/>
</dbReference>
<dbReference type="GO" id="GO:0004749">
    <property type="term" value="F:ribose phosphate diphosphokinase activity"/>
    <property type="evidence" value="ECO:0007669"/>
    <property type="project" value="UniProtKB-EC"/>
</dbReference>
<dbReference type="OrthoDB" id="9777067at2"/>
<evidence type="ECO:0000256" key="15">
    <source>
        <dbReference type="ARBA" id="ARBA00069492"/>
    </source>
</evidence>
<gene>
    <name evidence="17" type="primary">prs</name>
    <name evidence="17" type="ordered locus">SNE_A18110</name>
</gene>
<dbReference type="GO" id="GO:0006015">
    <property type="term" value="P:5-phosphoribose 1-diphosphate biosynthetic process"/>
    <property type="evidence" value="ECO:0007669"/>
    <property type="project" value="TreeGrafter"/>
</dbReference>
<evidence type="ECO:0000256" key="13">
    <source>
        <dbReference type="ARBA" id="ARBA00054914"/>
    </source>
</evidence>
<reference evidence="17 18" key="2">
    <citation type="journal article" date="2011" name="Mol. Biol. Evol.">
        <title>Unity in variety--the pan-genome of the Chlamydiae.</title>
        <authorList>
            <person name="Collingro A."/>
            <person name="Tischler P."/>
            <person name="Weinmaier T."/>
            <person name="Penz T."/>
            <person name="Heinz E."/>
            <person name="Brunham R.C."/>
            <person name="Read T.D."/>
            <person name="Bavoil P.M."/>
            <person name="Sachse K."/>
            <person name="Kahane S."/>
            <person name="Friedman M.G."/>
            <person name="Rattei T."/>
            <person name="Myers G.S."/>
            <person name="Horn M."/>
        </authorList>
    </citation>
    <scope>NUCLEOTIDE SEQUENCE [LARGE SCALE GENOMIC DNA]</scope>
    <source>
        <strain evidence="18">ATCC VR-1471 / Z</strain>
    </source>
</reference>
<proteinExistence type="inferred from homology"/>
<dbReference type="InterPro" id="IPR005946">
    <property type="entry name" value="Rib-P_diPkinase"/>
</dbReference>
<dbReference type="RefSeq" id="WP_013944154.1">
    <property type="nucleotide sequence ID" value="NC_015713.1"/>
</dbReference>
<dbReference type="SUPFAM" id="SSF53271">
    <property type="entry name" value="PRTase-like"/>
    <property type="match status" value="2"/>
</dbReference>
<keyword evidence="7" id="KW-0547">Nucleotide-binding</keyword>
<keyword evidence="6" id="KW-0545">Nucleotide biosynthesis</keyword>
<keyword evidence="18" id="KW-1185">Reference proteome</keyword>
<dbReference type="GO" id="GO:0016301">
    <property type="term" value="F:kinase activity"/>
    <property type="evidence" value="ECO:0007669"/>
    <property type="project" value="UniProtKB-KW"/>
</dbReference>
<dbReference type="GO" id="GO:0005524">
    <property type="term" value="F:ATP binding"/>
    <property type="evidence" value="ECO:0007669"/>
    <property type="project" value="UniProtKB-KW"/>
</dbReference>
<evidence type="ECO:0000256" key="11">
    <source>
        <dbReference type="ARBA" id="ARBA00029942"/>
    </source>
</evidence>
<evidence type="ECO:0000256" key="3">
    <source>
        <dbReference type="ARBA" id="ARBA00013247"/>
    </source>
</evidence>
<evidence type="ECO:0000256" key="4">
    <source>
        <dbReference type="ARBA" id="ARBA00022679"/>
    </source>
</evidence>
<keyword evidence="9" id="KW-0067">ATP-binding</keyword>
<keyword evidence="10" id="KW-0460">Magnesium</keyword>
<comment type="cofactor">
    <cofactor evidence="1">
        <name>Mg(2+)</name>
        <dbReference type="ChEBI" id="CHEBI:18420"/>
    </cofactor>
</comment>
<dbReference type="GO" id="GO:0002189">
    <property type="term" value="C:ribose phosphate diphosphokinase complex"/>
    <property type="evidence" value="ECO:0007669"/>
    <property type="project" value="TreeGrafter"/>
</dbReference>
<evidence type="ECO:0000259" key="16">
    <source>
        <dbReference type="Pfam" id="PF13793"/>
    </source>
</evidence>
<organism evidence="17 18">
    <name type="scientific">Simkania negevensis (strain ATCC VR-1471 / DSM 27360 / Z)</name>
    <dbReference type="NCBI Taxonomy" id="331113"/>
    <lineage>
        <taxon>Bacteria</taxon>
        <taxon>Pseudomonadati</taxon>
        <taxon>Chlamydiota</taxon>
        <taxon>Chlamydiia</taxon>
        <taxon>Parachlamydiales</taxon>
        <taxon>Simkaniaceae</taxon>
        <taxon>Simkania</taxon>
    </lineage>
</organism>
<comment type="similarity">
    <text evidence="14">Belongs to the ribose-phosphate pyrophosphokinase family. Class I subfamily.</text>
</comment>
<dbReference type="GO" id="GO:0006164">
    <property type="term" value="P:purine nucleotide biosynthetic process"/>
    <property type="evidence" value="ECO:0007669"/>
    <property type="project" value="TreeGrafter"/>
</dbReference>
<evidence type="ECO:0000256" key="7">
    <source>
        <dbReference type="ARBA" id="ARBA00022741"/>
    </source>
</evidence>
<evidence type="ECO:0000313" key="17">
    <source>
        <dbReference type="EMBL" id="CCB89688.1"/>
    </source>
</evidence>
<evidence type="ECO:0000256" key="6">
    <source>
        <dbReference type="ARBA" id="ARBA00022727"/>
    </source>
</evidence>
<accession>F8L350</accession>
<dbReference type="Gene3D" id="3.40.50.2020">
    <property type="match status" value="2"/>
</dbReference>
<evidence type="ECO:0000256" key="5">
    <source>
        <dbReference type="ARBA" id="ARBA00022723"/>
    </source>
</evidence>
<dbReference type="SMART" id="SM01400">
    <property type="entry name" value="Pribosyltran_N"/>
    <property type="match status" value="1"/>
</dbReference>
<dbReference type="NCBIfam" id="NF002320">
    <property type="entry name" value="PRK01259.1"/>
    <property type="match status" value="1"/>
</dbReference>
<comment type="pathway">
    <text evidence="2">Metabolic intermediate biosynthesis; 5-phospho-alpha-D-ribose 1-diphosphate biosynthesis; 5-phospho-alpha-D-ribose 1-diphosphate from D-ribose 5-phosphate (route I): step 1/1.</text>
</comment>
<dbReference type="PANTHER" id="PTHR10210">
    <property type="entry name" value="RIBOSE-PHOSPHATE DIPHOSPHOKINASE FAMILY MEMBER"/>
    <property type="match status" value="1"/>
</dbReference>
<dbReference type="PROSITE" id="PS00114">
    <property type="entry name" value="PRPP_SYNTHASE"/>
    <property type="match status" value="1"/>
</dbReference>
<dbReference type="Proteomes" id="UP000000496">
    <property type="component" value="Chromosome gsn.131"/>
</dbReference>
<evidence type="ECO:0000256" key="8">
    <source>
        <dbReference type="ARBA" id="ARBA00022777"/>
    </source>
</evidence>
<dbReference type="InterPro" id="IPR000842">
    <property type="entry name" value="PRib_PP_synth_CS"/>
</dbReference>
<evidence type="ECO:0000256" key="2">
    <source>
        <dbReference type="ARBA" id="ARBA00004996"/>
    </source>
</evidence>
<dbReference type="InterPro" id="IPR029057">
    <property type="entry name" value="PRTase-like"/>
</dbReference>
<name>F8L350_SIMNZ</name>
<dbReference type="InterPro" id="IPR000836">
    <property type="entry name" value="PRTase_dom"/>
</dbReference>
<dbReference type="NCBIfam" id="TIGR01251">
    <property type="entry name" value="ribP_PPkin"/>
    <property type="match status" value="1"/>
</dbReference>
<comment type="function">
    <text evidence="13">Involved in the biosynthesis of the central metabolite phospho-alpha-D-ribosyl-1-pyrophosphate (PRPP) via the transfer of pyrophosphoryl group from ATP to 1-hydroxyl of ribose-5-phosphate (Rib-5-P).</text>
</comment>
<dbReference type="FunFam" id="3.40.50.2020:FF:000001">
    <property type="entry name" value="Ribose-phosphate pyrophosphokinase"/>
    <property type="match status" value="1"/>
</dbReference>
<dbReference type="STRING" id="331113.SNE_A18110"/>
<dbReference type="HOGENOM" id="CLU_033546_1_0_0"/>
<dbReference type="AlphaFoldDB" id="F8L350"/>
<dbReference type="InterPro" id="IPR029099">
    <property type="entry name" value="Pribosyltran_N"/>
</dbReference>
<evidence type="ECO:0000313" key="18">
    <source>
        <dbReference type="Proteomes" id="UP000000496"/>
    </source>
</evidence>
<dbReference type="GO" id="GO:0000287">
    <property type="term" value="F:magnesium ion binding"/>
    <property type="evidence" value="ECO:0007669"/>
    <property type="project" value="InterPro"/>
</dbReference>